<keyword evidence="6" id="KW-0732">Signal</keyword>
<dbReference type="EC" id="2.3.2.5" evidence="3"/>
<evidence type="ECO:0000256" key="6">
    <source>
        <dbReference type="SAM" id="SignalP"/>
    </source>
</evidence>
<dbReference type="GO" id="GO:0016603">
    <property type="term" value="F:glutaminyl-peptide cyclotransferase activity"/>
    <property type="evidence" value="ECO:0007669"/>
    <property type="project" value="UniProtKB-EC"/>
</dbReference>
<dbReference type="GO" id="GO:0008270">
    <property type="term" value="F:zinc ion binding"/>
    <property type="evidence" value="ECO:0007669"/>
    <property type="project" value="TreeGrafter"/>
</dbReference>
<comment type="caution">
    <text evidence="8">The sequence shown here is derived from an EMBL/GenBank/DDBJ whole genome shotgun (WGS) entry which is preliminary data.</text>
</comment>
<gene>
    <name evidence="8" type="ORF">OXX778_LOCUS8366</name>
</gene>
<dbReference type="EMBL" id="CAJNOC010001144">
    <property type="protein sequence ID" value="CAF0839277.1"/>
    <property type="molecule type" value="Genomic_DNA"/>
</dbReference>
<feature type="chain" id="PRO_5032709498" description="glutaminyl-peptide cyclotransferase" evidence="6">
    <location>
        <begin position="22"/>
        <end position="359"/>
    </location>
</feature>
<evidence type="ECO:0000259" key="7">
    <source>
        <dbReference type="Pfam" id="PF04389"/>
    </source>
</evidence>
<feature type="domain" description="Peptidase M28" evidence="7">
    <location>
        <begin position="124"/>
        <end position="339"/>
    </location>
</feature>
<name>A0A813VLH3_9BILA</name>
<keyword evidence="4" id="KW-0808">Transferase</keyword>
<evidence type="ECO:0000313" key="8">
    <source>
        <dbReference type="EMBL" id="CAF0839277.1"/>
    </source>
</evidence>
<reference evidence="8" key="1">
    <citation type="submission" date="2021-02" db="EMBL/GenBank/DDBJ databases">
        <authorList>
            <person name="Nowell W R."/>
        </authorList>
    </citation>
    <scope>NUCLEOTIDE SEQUENCE</scope>
    <source>
        <strain evidence="8">Ploen Becks lab</strain>
    </source>
</reference>
<evidence type="ECO:0000256" key="2">
    <source>
        <dbReference type="ARBA" id="ARBA00006014"/>
    </source>
</evidence>
<feature type="signal peptide" evidence="6">
    <location>
        <begin position="1"/>
        <end position="21"/>
    </location>
</feature>
<dbReference type="InterPro" id="IPR040234">
    <property type="entry name" value="QC/QCL"/>
</dbReference>
<evidence type="ECO:0000256" key="4">
    <source>
        <dbReference type="ARBA" id="ARBA00022679"/>
    </source>
</evidence>
<dbReference type="PANTHER" id="PTHR12283:SF6">
    <property type="entry name" value="GLUTAMINYL-PEPTIDE CYCLOTRANSFERASE-RELATED"/>
    <property type="match status" value="1"/>
</dbReference>
<comment type="catalytic activity">
    <reaction evidence="1">
        <text>N-terminal L-glutaminyl-[peptide] = N-terminal 5-oxo-L-prolyl-[peptide] + NH4(+)</text>
        <dbReference type="Rhea" id="RHEA:23652"/>
        <dbReference type="Rhea" id="RHEA-COMP:11736"/>
        <dbReference type="Rhea" id="RHEA-COMP:11846"/>
        <dbReference type="ChEBI" id="CHEBI:28938"/>
        <dbReference type="ChEBI" id="CHEBI:64722"/>
        <dbReference type="ChEBI" id="CHEBI:87215"/>
        <dbReference type="EC" id="2.3.2.5"/>
    </reaction>
</comment>
<dbReference type="Proteomes" id="UP000663879">
    <property type="component" value="Unassembled WGS sequence"/>
</dbReference>
<dbReference type="SUPFAM" id="SSF53187">
    <property type="entry name" value="Zn-dependent exopeptidases"/>
    <property type="match status" value="1"/>
</dbReference>
<dbReference type="Pfam" id="PF04389">
    <property type="entry name" value="Peptidase_M28"/>
    <property type="match status" value="1"/>
</dbReference>
<comment type="similarity">
    <text evidence="2">Belongs to the glutaminyl-peptide cyclotransferase family.</text>
</comment>
<evidence type="ECO:0000313" key="9">
    <source>
        <dbReference type="Proteomes" id="UP000663879"/>
    </source>
</evidence>
<dbReference type="AlphaFoldDB" id="A0A813VLH3"/>
<dbReference type="Gene3D" id="3.40.630.10">
    <property type="entry name" value="Zn peptidases"/>
    <property type="match status" value="1"/>
</dbReference>
<dbReference type="OrthoDB" id="3907302at2759"/>
<evidence type="ECO:0000256" key="5">
    <source>
        <dbReference type="ARBA" id="ARBA00023315"/>
    </source>
</evidence>
<keyword evidence="9" id="KW-1185">Reference proteome</keyword>
<dbReference type="PANTHER" id="PTHR12283">
    <property type="entry name" value="GLUTAMINYL-PEPTIDE CYCLOTRANSFERASE"/>
    <property type="match status" value="1"/>
</dbReference>
<accession>A0A813VLH3</accession>
<evidence type="ECO:0000256" key="1">
    <source>
        <dbReference type="ARBA" id="ARBA00000001"/>
    </source>
</evidence>
<evidence type="ECO:0000256" key="3">
    <source>
        <dbReference type="ARBA" id="ARBA00012012"/>
    </source>
</evidence>
<proteinExistence type="inferred from homology"/>
<organism evidence="8 9">
    <name type="scientific">Brachionus calyciflorus</name>
    <dbReference type="NCBI Taxonomy" id="104777"/>
    <lineage>
        <taxon>Eukaryota</taxon>
        <taxon>Metazoa</taxon>
        <taxon>Spiralia</taxon>
        <taxon>Gnathifera</taxon>
        <taxon>Rotifera</taxon>
        <taxon>Eurotatoria</taxon>
        <taxon>Monogononta</taxon>
        <taxon>Pseudotrocha</taxon>
        <taxon>Ploima</taxon>
        <taxon>Brachionidae</taxon>
        <taxon>Brachionus</taxon>
    </lineage>
</organism>
<sequence length="359" mass="40997">MNASFRLFSNIFLLYFTTSVGVKCQRNTVVPKKLSNSVKISSLTSSYNDFLDLLNPIAIERVSGSSGNVQVRNYLVSKMKNFGWNVELDSFNANTPYGVKSMSNVIATYPIGKSFYANSNANSKVLNRVVFACHYDSKYFANFKFIAATDSAVPCAMLLDMAKFLSENSNIKDFNKLIRHIQFVFFDGEEAFKEWTSTDSIYGSRNYANKLSNKYGQKSFDSIDLFVLLDLIGGDNTKFPNYFPNVPTSNNAYKILNKIEKALLGAKLLSRQSQFYFTDLQGNGQFYGVEDDHKPFLRKNVPILHLIPSPFPSVWHNQRDTVDNLFPNNIQDLRMIMKYFLMEILNNKEMKPVKAEDEF</sequence>
<protein>
    <recommendedName>
        <fullName evidence="3">glutaminyl-peptide cyclotransferase</fullName>
        <ecNumber evidence="3">2.3.2.5</ecNumber>
    </recommendedName>
</protein>
<dbReference type="InterPro" id="IPR007484">
    <property type="entry name" value="Peptidase_M28"/>
</dbReference>
<keyword evidence="5" id="KW-0012">Acyltransferase</keyword>